<evidence type="ECO:0000256" key="1">
    <source>
        <dbReference type="SAM" id="MobiDB-lite"/>
    </source>
</evidence>
<sequence>MAFPPFHRAAVVSHKGVPRGPCRSSRAHLSKARWRTATAHGSQRRLHPAPTRTKPSRCVVAQRSQRKRSATRPNNGQGGVAARPLGNQRRRAPSAAATGQSVAVGRRPGPAGTQTIHAPASWILAGAPRGRGKEWRLELWDSHEQE</sequence>
<protein>
    <submittedName>
        <fullName evidence="2">Uncharacterized protein</fullName>
    </submittedName>
</protein>
<comment type="caution">
    <text evidence="2">The sequence shown here is derived from an EMBL/GenBank/DDBJ whole genome shotgun (WGS) entry which is preliminary data.</text>
</comment>
<feature type="region of interest" description="Disordered" evidence="1">
    <location>
        <begin position="14"/>
        <end position="128"/>
    </location>
</feature>
<name>A0A5N6L057_9ROSI</name>
<organism evidence="2 3">
    <name type="scientific">Carpinus fangiana</name>
    <dbReference type="NCBI Taxonomy" id="176857"/>
    <lineage>
        <taxon>Eukaryota</taxon>
        <taxon>Viridiplantae</taxon>
        <taxon>Streptophyta</taxon>
        <taxon>Embryophyta</taxon>
        <taxon>Tracheophyta</taxon>
        <taxon>Spermatophyta</taxon>
        <taxon>Magnoliopsida</taxon>
        <taxon>eudicotyledons</taxon>
        <taxon>Gunneridae</taxon>
        <taxon>Pentapetalae</taxon>
        <taxon>rosids</taxon>
        <taxon>fabids</taxon>
        <taxon>Fagales</taxon>
        <taxon>Betulaceae</taxon>
        <taxon>Carpinus</taxon>
    </lineage>
</organism>
<evidence type="ECO:0000313" key="2">
    <source>
        <dbReference type="EMBL" id="KAB8416425.1"/>
    </source>
</evidence>
<accession>A0A5N6L057</accession>
<dbReference type="Proteomes" id="UP000327013">
    <property type="component" value="Unassembled WGS sequence"/>
</dbReference>
<proteinExistence type="predicted"/>
<gene>
    <name evidence="2" type="ORF">FH972_024944</name>
</gene>
<reference evidence="2 3" key="1">
    <citation type="submission" date="2019-06" db="EMBL/GenBank/DDBJ databases">
        <title>A chromosomal-level reference genome of Carpinus fangiana (Coryloideae, Betulaceae).</title>
        <authorList>
            <person name="Yang X."/>
            <person name="Wang Z."/>
            <person name="Zhang L."/>
            <person name="Hao G."/>
            <person name="Liu J."/>
            <person name="Yang Y."/>
        </authorList>
    </citation>
    <scope>NUCLEOTIDE SEQUENCE [LARGE SCALE GENOMIC DNA]</scope>
    <source>
        <strain evidence="2">Cfa_2016G</strain>
        <tissue evidence="2">Leaf</tissue>
    </source>
</reference>
<dbReference type="EMBL" id="VIBQ01000031">
    <property type="protein sequence ID" value="KAB8416425.1"/>
    <property type="molecule type" value="Genomic_DNA"/>
</dbReference>
<dbReference type="AlphaFoldDB" id="A0A5N6L057"/>
<keyword evidence="3" id="KW-1185">Reference proteome</keyword>
<evidence type="ECO:0000313" key="3">
    <source>
        <dbReference type="Proteomes" id="UP000327013"/>
    </source>
</evidence>
<feature type="compositionally biased region" description="Basic residues" evidence="1">
    <location>
        <begin position="25"/>
        <end position="34"/>
    </location>
</feature>